<proteinExistence type="predicted"/>
<gene>
    <name evidence="2" type="ORF">CFAM422_010453</name>
</gene>
<accession>A0A9P4X7U6</accession>
<dbReference type="AlphaFoldDB" id="A0A9P4X7U6"/>
<evidence type="ECO:0000313" key="3">
    <source>
        <dbReference type="Proteomes" id="UP000801864"/>
    </source>
</evidence>
<feature type="region of interest" description="Disordered" evidence="1">
    <location>
        <begin position="382"/>
        <end position="409"/>
    </location>
</feature>
<name>A0A9P4X7U6_9HYPO</name>
<reference evidence="2 3" key="1">
    <citation type="submission" date="2018-06" db="EMBL/GenBank/DDBJ databases">
        <title>Genome analysis of cellulolytic fungus Trichoderma lentiforme CFAM-422.</title>
        <authorList>
            <person name="Steindorff A.S."/>
            <person name="Formighieri E.F."/>
            <person name="Midorikawa G.E.O."/>
            <person name="Tamietti M.S."/>
            <person name="Ramos E.Z."/>
            <person name="Silva A.S."/>
            <person name="Bon E.P.S."/>
            <person name="Mendes T.D."/>
            <person name="Damaso M.C.T."/>
            <person name="Favaro L.C.L."/>
        </authorList>
    </citation>
    <scope>NUCLEOTIDE SEQUENCE [LARGE SCALE GENOMIC DNA]</scope>
    <source>
        <strain evidence="2 3">CFAM-422</strain>
    </source>
</reference>
<evidence type="ECO:0000256" key="1">
    <source>
        <dbReference type="SAM" id="MobiDB-lite"/>
    </source>
</evidence>
<comment type="caution">
    <text evidence="2">The sequence shown here is derived from an EMBL/GenBank/DDBJ whole genome shotgun (WGS) entry which is preliminary data.</text>
</comment>
<evidence type="ECO:0000313" key="2">
    <source>
        <dbReference type="EMBL" id="KAF3062852.1"/>
    </source>
</evidence>
<sequence>MFHRFPVGLHRRPVFEPQCTHATMTRIYSPSLLCSNCHYPGPSGWLYQCTQDREDLIEHAVARGDFISMDQFGNQLTPMMGIRKRSPAAREDRLSFFQEINQEQLAKYRPDQVAHILRQRENVQLVIQRDKVRKNSAAILSRLAEPYGLDSASCNIGFQKPWLCTPQEECQYRVCQSCRPGCADRAFLSLNAVADGEVPPTAAAGYSFHLLGQRPVVDANVLTNIGCRPVPLPRTSPAHSTHDSHASTMSATDWIDAQIARGRHLWTRQGDDTEIEEYDADFDWSLTPKGSGNVSVHLKYSPKCENLDVLAEATGSSTFDPQQWTPPPSPVIHLNEADDRIDDIGCSTPSEKASSSQIDMLLSESAVPQTPASGHLRELSVDESPHEATGAGPAPVLSERFPPSPRKVPHGVAMLEESVELGVPDVITQA</sequence>
<dbReference type="EMBL" id="QLNT01000020">
    <property type="protein sequence ID" value="KAF3062852.1"/>
    <property type="molecule type" value="Genomic_DNA"/>
</dbReference>
<keyword evidence="3" id="KW-1185">Reference proteome</keyword>
<organism evidence="2 3">
    <name type="scientific">Trichoderma lentiforme</name>
    <dbReference type="NCBI Taxonomy" id="1567552"/>
    <lineage>
        <taxon>Eukaryota</taxon>
        <taxon>Fungi</taxon>
        <taxon>Dikarya</taxon>
        <taxon>Ascomycota</taxon>
        <taxon>Pezizomycotina</taxon>
        <taxon>Sordariomycetes</taxon>
        <taxon>Hypocreomycetidae</taxon>
        <taxon>Hypocreales</taxon>
        <taxon>Hypocreaceae</taxon>
        <taxon>Trichoderma</taxon>
    </lineage>
</organism>
<dbReference type="Proteomes" id="UP000801864">
    <property type="component" value="Unassembled WGS sequence"/>
</dbReference>
<protein>
    <submittedName>
        <fullName evidence="2">Uncharacterized protein</fullName>
    </submittedName>
</protein>